<comment type="catalytic activity">
    <reaction evidence="2">
        <text>2 GTP = 3',3'-c-di-GMP + 2 diphosphate</text>
        <dbReference type="Rhea" id="RHEA:24898"/>
        <dbReference type="ChEBI" id="CHEBI:33019"/>
        <dbReference type="ChEBI" id="CHEBI:37565"/>
        <dbReference type="ChEBI" id="CHEBI:58805"/>
        <dbReference type="EC" id="2.7.7.65"/>
    </reaction>
</comment>
<reference evidence="7" key="1">
    <citation type="submission" date="2023-07" db="EMBL/GenBank/DDBJ databases">
        <title>Thauera sp. CAU 1555 isolated from sand of Yaerae Beach.</title>
        <authorList>
            <person name="Kim W."/>
        </authorList>
    </citation>
    <scope>NUCLEOTIDE SEQUENCE [LARGE SCALE GENOMIC DNA]</scope>
    <source>
        <strain evidence="7">CAU 1555</strain>
    </source>
</reference>
<dbReference type="InterPro" id="IPR011006">
    <property type="entry name" value="CheY-like_superfamily"/>
</dbReference>
<dbReference type="RefSeq" id="WP_187719031.1">
    <property type="nucleotide sequence ID" value="NZ_JACTAH010000002.1"/>
</dbReference>
<protein>
    <recommendedName>
        <fullName evidence="1">diguanylate cyclase</fullName>
        <ecNumber evidence="1">2.7.7.65</ecNumber>
    </recommendedName>
</protein>
<name>A0ABR9BDL9_9RHOO</name>
<dbReference type="SMART" id="SM00448">
    <property type="entry name" value="REC"/>
    <property type="match status" value="1"/>
</dbReference>
<feature type="modified residue" description="4-aspartylphosphate" evidence="3">
    <location>
        <position position="57"/>
    </location>
</feature>
<sequence length="319" mass="35355">MTNANKQRVLIVDDERVNRTVLAAVLKDENQVILAKSGEQALERLSIDAEIDLILLDVMMPEMDGYEVLRRIKANDATKDIPVMFITALSSVVDEEHGLTLGAVDYIGKPFSPSIVRARVSNLLRFVRQRKLLETLAGRDGLTEIPNRRTFDQALAQEVGRCKRSGQAFSLALIDIDYFKQYNDRYGHARGDEVLKTVARTLTLALRRPADLIARYGGEEFALILPDADAHGGLEVAETIRRAIETLAIRHEDSTVAEHLTISVGGITTADGERLPNELIAAADRQLYEAKRLGRNRIAWLDEQASATSPGGRAPCEQE</sequence>
<dbReference type="NCBIfam" id="TIGR00254">
    <property type="entry name" value="GGDEF"/>
    <property type="match status" value="1"/>
</dbReference>
<dbReference type="Proteomes" id="UP000603602">
    <property type="component" value="Unassembled WGS sequence"/>
</dbReference>
<dbReference type="Pfam" id="PF00990">
    <property type="entry name" value="GGDEF"/>
    <property type="match status" value="1"/>
</dbReference>
<evidence type="ECO:0000256" key="3">
    <source>
        <dbReference type="PROSITE-ProRule" id="PRU00169"/>
    </source>
</evidence>
<dbReference type="PANTHER" id="PTHR45138:SF9">
    <property type="entry name" value="DIGUANYLATE CYCLASE DGCM-RELATED"/>
    <property type="match status" value="1"/>
</dbReference>
<evidence type="ECO:0000256" key="2">
    <source>
        <dbReference type="ARBA" id="ARBA00034247"/>
    </source>
</evidence>
<dbReference type="InterPro" id="IPR050469">
    <property type="entry name" value="Diguanylate_Cyclase"/>
</dbReference>
<dbReference type="PROSITE" id="PS50110">
    <property type="entry name" value="RESPONSE_REGULATORY"/>
    <property type="match status" value="1"/>
</dbReference>
<dbReference type="Gene3D" id="3.40.50.2300">
    <property type="match status" value="1"/>
</dbReference>
<dbReference type="SUPFAM" id="SSF52172">
    <property type="entry name" value="CheY-like"/>
    <property type="match status" value="1"/>
</dbReference>
<evidence type="ECO:0000259" key="5">
    <source>
        <dbReference type="PROSITE" id="PS50887"/>
    </source>
</evidence>
<evidence type="ECO:0000313" key="7">
    <source>
        <dbReference type="Proteomes" id="UP000603602"/>
    </source>
</evidence>
<dbReference type="InterPro" id="IPR000160">
    <property type="entry name" value="GGDEF_dom"/>
</dbReference>
<evidence type="ECO:0000313" key="6">
    <source>
        <dbReference type="EMBL" id="MBD8504266.1"/>
    </source>
</evidence>
<dbReference type="CDD" id="cd01949">
    <property type="entry name" value="GGDEF"/>
    <property type="match status" value="1"/>
</dbReference>
<dbReference type="PANTHER" id="PTHR45138">
    <property type="entry name" value="REGULATORY COMPONENTS OF SENSORY TRANSDUCTION SYSTEM"/>
    <property type="match status" value="1"/>
</dbReference>
<dbReference type="EMBL" id="JACYTO010000002">
    <property type="protein sequence ID" value="MBD8504266.1"/>
    <property type="molecule type" value="Genomic_DNA"/>
</dbReference>
<dbReference type="SMART" id="SM00267">
    <property type="entry name" value="GGDEF"/>
    <property type="match status" value="1"/>
</dbReference>
<accession>A0ABR9BDL9</accession>
<dbReference type="SUPFAM" id="SSF55073">
    <property type="entry name" value="Nucleotide cyclase"/>
    <property type="match status" value="1"/>
</dbReference>
<dbReference type="PROSITE" id="PS50887">
    <property type="entry name" value="GGDEF"/>
    <property type="match status" value="1"/>
</dbReference>
<feature type="domain" description="Response regulatory" evidence="4">
    <location>
        <begin position="8"/>
        <end position="124"/>
    </location>
</feature>
<gene>
    <name evidence="6" type="ORF">IFO67_15330</name>
</gene>
<dbReference type="Gene3D" id="3.30.70.270">
    <property type="match status" value="1"/>
</dbReference>
<dbReference type="EC" id="2.7.7.65" evidence="1"/>
<dbReference type="InterPro" id="IPR029787">
    <property type="entry name" value="Nucleotide_cyclase"/>
</dbReference>
<evidence type="ECO:0000259" key="4">
    <source>
        <dbReference type="PROSITE" id="PS50110"/>
    </source>
</evidence>
<organism evidence="6 7">
    <name type="scientific">Thauera sedimentorum</name>
    <dbReference type="NCBI Taxonomy" id="2767595"/>
    <lineage>
        <taxon>Bacteria</taxon>
        <taxon>Pseudomonadati</taxon>
        <taxon>Pseudomonadota</taxon>
        <taxon>Betaproteobacteria</taxon>
        <taxon>Rhodocyclales</taxon>
        <taxon>Zoogloeaceae</taxon>
        <taxon>Thauera</taxon>
    </lineage>
</organism>
<dbReference type="InterPro" id="IPR001789">
    <property type="entry name" value="Sig_transdc_resp-reg_receiver"/>
</dbReference>
<evidence type="ECO:0000256" key="1">
    <source>
        <dbReference type="ARBA" id="ARBA00012528"/>
    </source>
</evidence>
<feature type="domain" description="GGDEF" evidence="5">
    <location>
        <begin position="167"/>
        <end position="303"/>
    </location>
</feature>
<dbReference type="Pfam" id="PF00072">
    <property type="entry name" value="Response_reg"/>
    <property type="match status" value="1"/>
</dbReference>
<keyword evidence="7" id="KW-1185">Reference proteome</keyword>
<dbReference type="InterPro" id="IPR043128">
    <property type="entry name" value="Rev_trsase/Diguanyl_cyclase"/>
</dbReference>
<proteinExistence type="predicted"/>
<comment type="caution">
    <text evidence="6">The sequence shown here is derived from an EMBL/GenBank/DDBJ whole genome shotgun (WGS) entry which is preliminary data.</text>
</comment>
<keyword evidence="3" id="KW-0597">Phosphoprotein</keyword>